<name>A0A9J7MNX9_BRAFL</name>
<reference evidence="9" key="1">
    <citation type="journal article" date="2020" name="Nat. Ecol. Evol.">
        <title>Deeply conserved synteny resolves early events in vertebrate evolution.</title>
        <authorList>
            <person name="Simakov O."/>
            <person name="Marletaz F."/>
            <person name="Yue J.X."/>
            <person name="O'Connell B."/>
            <person name="Jenkins J."/>
            <person name="Brandt A."/>
            <person name="Calef R."/>
            <person name="Tung C.H."/>
            <person name="Huang T.K."/>
            <person name="Schmutz J."/>
            <person name="Satoh N."/>
            <person name="Yu J.K."/>
            <person name="Putnam N.H."/>
            <person name="Green R.E."/>
            <person name="Rokhsar D.S."/>
        </authorList>
    </citation>
    <scope>NUCLEOTIDE SEQUENCE [LARGE SCALE GENOMIC DNA]</scope>
    <source>
        <strain evidence="9">S238N-H82</strain>
    </source>
</reference>
<dbReference type="KEGG" id="bfo:118414903"/>
<keyword evidence="9" id="KW-1185">Reference proteome</keyword>
<evidence type="ECO:0000256" key="6">
    <source>
        <dbReference type="PROSITE-ProRule" id="PRU00302"/>
    </source>
</evidence>
<evidence type="ECO:0000256" key="3">
    <source>
        <dbReference type="ARBA" id="ARBA00022737"/>
    </source>
</evidence>
<feature type="disulfide bond" evidence="6">
    <location>
        <begin position="167"/>
        <end position="210"/>
    </location>
</feature>
<evidence type="ECO:0000256" key="4">
    <source>
        <dbReference type="ARBA" id="ARBA00023157"/>
    </source>
</evidence>
<dbReference type="OrthoDB" id="10043391at2759"/>
<dbReference type="InterPro" id="IPR000436">
    <property type="entry name" value="Sushi_SCR_CCP_dom"/>
</dbReference>
<feature type="disulfide bond" evidence="6">
    <location>
        <begin position="77"/>
        <end position="104"/>
    </location>
</feature>
<evidence type="ECO:0000313" key="10">
    <source>
        <dbReference type="RefSeq" id="XP_035675092.1"/>
    </source>
</evidence>
<sequence length="582" mass="64319">MSGCFSPYTHGESCSYYCSHGYSQVYGSTTRTCRYGIWTGTNLVCRRDCPAPPTLSYTSRSGCSSPYTHGETCTYSCRSGYTPVSGSTTKTCSDGSWTGTNLVCKRDCPAPPTLSYTSRIGCSSPYTHGETCTYSCRSGYARVSGNTTRTCLYSHWAGTNLVCRRVCSSPPTPTNTSMSGCFSPYTHGESCSFYCSHGYTQVYGSTTRTCSNGHWTGTNLVCRRDCPASPTLGNTYRSGCYSPYTHGERCFYSCRYGYIRVSGSTTWTCFNGHWVGTNLVCRRTERSEFVELHQEVQQLARGLPGTLAELGLTSVVQHVQELKTNEYLGCYRDGSPHSFPRKVMTSSAMTTERCTTACRNAGYAYAATEASRSRWRRLQDCHCGREADFNRLGQRVCDSECNSRCRGNRNQKCGGRYRMSVYKIDSVPGCEGGPRQVGIHWYVTGTTTNLQYQGSPQNRPFAFCTQVLDRETAIPIQGTLVNMTADIQAFPSQYPATSAEGMPDLVPDYAALLASLQAPGQRLMIGTDTVLELDQHFSIKSHSCSLEYNPGINGQSGRPITMRINFVREKPHEVIVEIMLGH</sequence>
<dbReference type="RefSeq" id="XP_035675092.1">
    <property type="nucleotide sequence ID" value="XM_035819199.1"/>
</dbReference>
<feature type="disulfide bond" evidence="6">
    <location>
        <begin position="49"/>
        <end position="92"/>
    </location>
</feature>
<evidence type="ECO:0000256" key="2">
    <source>
        <dbReference type="ARBA" id="ARBA00022729"/>
    </source>
</evidence>
<evidence type="ECO:0000256" key="1">
    <source>
        <dbReference type="ARBA" id="ARBA00022659"/>
    </source>
</evidence>
<dbReference type="PANTHER" id="PTHR46393">
    <property type="entry name" value="SUSHI DOMAIN-CONTAINING PROTEIN"/>
    <property type="match status" value="1"/>
</dbReference>
<dbReference type="InterPro" id="IPR002889">
    <property type="entry name" value="WSC_carb-bd"/>
</dbReference>
<organism evidence="9 10">
    <name type="scientific">Branchiostoma floridae</name>
    <name type="common">Florida lancelet</name>
    <name type="synonym">Amphioxus</name>
    <dbReference type="NCBI Taxonomy" id="7739"/>
    <lineage>
        <taxon>Eukaryota</taxon>
        <taxon>Metazoa</taxon>
        <taxon>Chordata</taxon>
        <taxon>Cephalochordata</taxon>
        <taxon>Leptocardii</taxon>
        <taxon>Amphioxiformes</taxon>
        <taxon>Branchiostomatidae</taxon>
        <taxon>Branchiostoma</taxon>
    </lineage>
</organism>
<dbReference type="AlphaFoldDB" id="A0A9J7MNX9"/>
<feature type="domain" description="Sushi" evidence="7">
    <location>
        <begin position="165"/>
        <end position="224"/>
    </location>
</feature>
<dbReference type="Pfam" id="PF00084">
    <property type="entry name" value="Sushi"/>
    <property type="match status" value="4"/>
</dbReference>
<evidence type="ECO:0000259" key="7">
    <source>
        <dbReference type="PROSITE" id="PS50923"/>
    </source>
</evidence>
<dbReference type="PANTHER" id="PTHR46393:SF7">
    <property type="entry name" value="COMPLEMENT C2"/>
    <property type="match status" value="1"/>
</dbReference>
<feature type="domain" description="Sushi" evidence="7">
    <location>
        <begin position="47"/>
        <end position="106"/>
    </location>
</feature>
<feature type="domain" description="Sushi" evidence="7">
    <location>
        <begin position="225"/>
        <end position="283"/>
    </location>
</feature>
<dbReference type="CDD" id="cd00033">
    <property type="entry name" value="CCP"/>
    <property type="match status" value="5"/>
</dbReference>
<keyword evidence="5" id="KW-0325">Glycoprotein</keyword>
<keyword evidence="1 6" id="KW-0768">Sushi</keyword>
<dbReference type="PROSITE" id="PS51212">
    <property type="entry name" value="WSC"/>
    <property type="match status" value="1"/>
</dbReference>
<accession>A0A9J7MNX9</accession>
<dbReference type="Pfam" id="PF01822">
    <property type="entry name" value="WSC"/>
    <property type="match status" value="1"/>
</dbReference>
<evidence type="ECO:0000256" key="5">
    <source>
        <dbReference type="ARBA" id="ARBA00023180"/>
    </source>
</evidence>
<keyword evidence="4 6" id="KW-1015">Disulfide bond</keyword>
<feature type="disulfide bond" evidence="6">
    <location>
        <begin position="226"/>
        <end position="269"/>
    </location>
</feature>
<protein>
    <submittedName>
        <fullName evidence="10">P-selectin-like</fullName>
    </submittedName>
</protein>
<dbReference type="Proteomes" id="UP000001554">
    <property type="component" value="Chromosome 4"/>
</dbReference>
<dbReference type="SUPFAM" id="SSF57535">
    <property type="entry name" value="Complement control module/SCR domain"/>
    <property type="match status" value="5"/>
</dbReference>
<dbReference type="InterPro" id="IPR035976">
    <property type="entry name" value="Sushi/SCR/CCP_sf"/>
</dbReference>
<evidence type="ECO:0000259" key="8">
    <source>
        <dbReference type="PROSITE" id="PS51212"/>
    </source>
</evidence>
<dbReference type="SMART" id="SM00032">
    <property type="entry name" value="CCP"/>
    <property type="match status" value="5"/>
</dbReference>
<dbReference type="PROSITE" id="PS50923">
    <property type="entry name" value="SUSHI"/>
    <property type="match status" value="3"/>
</dbReference>
<gene>
    <name evidence="10" type="primary">LOC118414903</name>
</gene>
<feature type="disulfide bond" evidence="6">
    <location>
        <begin position="195"/>
        <end position="222"/>
    </location>
</feature>
<feature type="domain" description="WSC" evidence="8">
    <location>
        <begin position="324"/>
        <end position="425"/>
    </location>
</feature>
<feature type="disulfide bond" evidence="6">
    <location>
        <begin position="254"/>
        <end position="281"/>
    </location>
</feature>
<dbReference type="SMART" id="SM00321">
    <property type="entry name" value="WSC"/>
    <property type="match status" value="1"/>
</dbReference>
<dbReference type="GeneID" id="118414903"/>
<evidence type="ECO:0000313" key="9">
    <source>
        <dbReference type="Proteomes" id="UP000001554"/>
    </source>
</evidence>
<dbReference type="Gene3D" id="2.10.70.10">
    <property type="entry name" value="Complement Module, domain 1"/>
    <property type="match status" value="5"/>
</dbReference>
<keyword evidence="2" id="KW-0732">Signal</keyword>
<keyword evidence="3" id="KW-0677">Repeat</keyword>
<proteinExistence type="predicted"/>
<reference evidence="10" key="2">
    <citation type="submission" date="2025-08" db="UniProtKB">
        <authorList>
            <consortium name="RefSeq"/>
        </authorList>
    </citation>
    <scope>IDENTIFICATION</scope>
    <source>
        <strain evidence="10">S238N-H82</strain>
        <tissue evidence="10">Testes</tissue>
    </source>
</reference>